<organism evidence="1 3">
    <name type="scientific">Didymodactylos carnosus</name>
    <dbReference type="NCBI Taxonomy" id="1234261"/>
    <lineage>
        <taxon>Eukaryota</taxon>
        <taxon>Metazoa</taxon>
        <taxon>Spiralia</taxon>
        <taxon>Gnathifera</taxon>
        <taxon>Rotifera</taxon>
        <taxon>Eurotatoria</taxon>
        <taxon>Bdelloidea</taxon>
        <taxon>Philodinida</taxon>
        <taxon>Philodinidae</taxon>
        <taxon>Didymodactylos</taxon>
    </lineage>
</organism>
<proteinExistence type="predicted"/>
<keyword evidence="3" id="KW-1185">Reference proteome</keyword>
<name>A0A813XBF7_9BILA</name>
<sequence>MKSQIVHLQSSTEMFQHQIQSLQDEQNEKKKLRTVAEVLTPVSMIRACLLRAQNQTISWEVVYYNRDNPQTSFNIDVFNQFESILRCQTDALRINYQTLLELLLIKIDRNEVKHDSIKNFLRY</sequence>
<protein>
    <submittedName>
        <fullName evidence="1">Uncharacterized protein</fullName>
    </submittedName>
</protein>
<reference evidence="1" key="1">
    <citation type="submission" date="2021-02" db="EMBL/GenBank/DDBJ databases">
        <authorList>
            <person name="Nowell W R."/>
        </authorList>
    </citation>
    <scope>NUCLEOTIDE SEQUENCE</scope>
</reference>
<evidence type="ECO:0000313" key="1">
    <source>
        <dbReference type="EMBL" id="CAF0867513.1"/>
    </source>
</evidence>
<comment type="caution">
    <text evidence="1">The sequence shown here is derived from an EMBL/GenBank/DDBJ whole genome shotgun (WGS) entry which is preliminary data.</text>
</comment>
<evidence type="ECO:0000313" key="3">
    <source>
        <dbReference type="Proteomes" id="UP000663829"/>
    </source>
</evidence>
<dbReference type="AlphaFoldDB" id="A0A813XBF7"/>
<dbReference type="Proteomes" id="UP000663829">
    <property type="component" value="Unassembled WGS sequence"/>
</dbReference>
<evidence type="ECO:0000313" key="2">
    <source>
        <dbReference type="EMBL" id="CAF3654968.1"/>
    </source>
</evidence>
<dbReference type="EMBL" id="CAJOBC010001094">
    <property type="protein sequence ID" value="CAF3654968.1"/>
    <property type="molecule type" value="Genomic_DNA"/>
</dbReference>
<dbReference type="OrthoDB" id="10015533at2759"/>
<dbReference type="Proteomes" id="UP000681722">
    <property type="component" value="Unassembled WGS sequence"/>
</dbReference>
<dbReference type="EMBL" id="CAJNOQ010001094">
    <property type="protein sequence ID" value="CAF0867513.1"/>
    <property type="molecule type" value="Genomic_DNA"/>
</dbReference>
<accession>A0A813XBF7</accession>
<gene>
    <name evidence="1" type="ORF">GPM918_LOCUS6920</name>
    <name evidence="2" type="ORF">SRO942_LOCUS6920</name>
</gene>